<keyword evidence="11" id="KW-0648">Protein biosynthesis</keyword>
<name>A0A1E5RXD6_9ASCO</name>
<feature type="domain" description="Transcription initiation factor IIA gamma subunit C-terminal" evidence="10">
    <location>
        <begin position="80"/>
        <end position="137"/>
    </location>
</feature>
<sequence length="142" mass="15999">MSAIQQYYELYRRSTIGITLVESLDNLITEGKIEPQLAIMILTSFDKAINNNLKEMNTNNTIGKQLASANTSNNKVTIQGDLHTYRFCDEVWTLIIKNCLLKLENGNLRSDEVTADTTENPDLELKCDKLRIVACSAKKQGE</sequence>
<dbReference type="InterPro" id="IPR015871">
    <property type="entry name" value="TFIIA_gsu_C"/>
</dbReference>
<dbReference type="Pfam" id="PF02268">
    <property type="entry name" value="TFIIA_gamma_N"/>
    <property type="match status" value="1"/>
</dbReference>
<evidence type="ECO:0000256" key="3">
    <source>
        <dbReference type="ARBA" id="ARBA00019928"/>
    </source>
</evidence>
<evidence type="ECO:0000256" key="2">
    <source>
        <dbReference type="ARBA" id="ARBA00007675"/>
    </source>
</evidence>
<evidence type="ECO:0000259" key="10">
    <source>
        <dbReference type="Pfam" id="PF02751"/>
    </source>
</evidence>
<dbReference type="PANTHER" id="PTHR10966">
    <property type="entry name" value="TRANSCRIPTION INITIATION FACTOR IIA SUBUNIT 2"/>
    <property type="match status" value="1"/>
</dbReference>
<keyword evidence="11" id="KW-0396">Initiation factor</keyword>
<comment type="caution">
    <text evidence="11">The sequence shown here is derived from an EMBL/GenBank/DDBJ whole genome shotgun (WGS) entry which is preliminary data.</text>
</comment>
<dbReference type="SUPFAM" id="SSF50784">
    <property type="entry name" value="Transcription factor IIA (TFIIA), beta-barrel domain"/>
    <property type="match status" value="1"/>
</dbReference>
<comment type="function">
    <text evidence="7">TFIIA is a component of the transcription machinery of RNA polymerase II and plays an important role in transcriptional activation. TFIIA in a complex with TBP mediates transcriptional activity.</text>
</comment>
<dbReference type="Proteomes" id="UP000095605">
    <property type="component" value="Unassembled WGS sequence"/>
</dbReference>
<evidence type="ECO:0000256" key="5">
    <source>
        <dbReference type="ARBA" id="ARBA00023163"/>
    </source>
</evidence>
<evidence type="ECO:0000313" key="11">
    <source>
        <dbReference type="EMBL" id="OEJ91496.1"/>
    </source>
</evidence>
<dbReference type="InterPro" id="IPR009083">
    <property type="entry name" value="TFIIA_a-hlx"/>
</dbReference>
<evidence type="ECO:0000256" key="1">
    <source>
        <dbReference type="ARBA" id="ARBA00004123"/>
    </source>
</evidence>
<dbReference type="GO" id="GO:0005672">
    <property type="term" value="C:transcription factor TFIIA complex"/>
    <property type="evidence" value="ECO:0007669"/>
    <property type="project" value="InterPro"/>
</dbReference>
<dbReference type="OrthoDB" id="586585at2759"/>
<dbReference type="Pfam" id="PF02751">
    <property type="entry name" value="TFIIA_gamma_C"/>
    <property type="match status" value="1"/>
</dbReference>
<dbReference type="SUPFAM" id="SSF47396">
    <property type="entry name" value="Transcription factor IIA (TFIIA), alpha-helical domain"/>
    <property type="match status" value="1"/>
</dbReference>
<feature type="domain" description="Transcription initiation factor IIA gamma subunit N-terminal" evidence="9">
    <location>
        <begin position="7"/>
        <end position="53"/>
    </location>
</feature>
<reference evidence="12" key="1">
    <citation type="journal article" date="2016" name="Genome Announc.">
        <title>Genome sequences of three species of Hanseniaspora isolated from spontaneous wine fermentations.</title>
        <authorList>
            <person name="Sternes P.R."/>
            <person name="Lee D."/>
            <person name="Kutyna D.R."/>
            <person name="Borneman A.R."/>
        </authorList>
    </citation>
    <scope>NUCLEOTIDE SEQUENCE [LARGE SCALE GENOMIC DNA]</scope>
    <source>
        <strain evidence="12">AWRI3578</strain>
    </source>
</reference>
<dbReference type="Gene3D" id="1.10.287.190">
    <property type="entry name" value="Transcription factor IIA gamma subunit, alpha-helical domain"/>
    <property type="match status" value="1"/>
</dbReference>
<dbReference type="InterPro" id="IPR015872">
    <property type="entry name" value="TFIIA_gsu_N"/>
</dbReference>
<keyword evidence="12" id="KW-1185">Reference proteome</keyword>
<protein>
    <recommendedName>
        <fullName evidence="3 8">Transcription initiation factor IIA subunit 2</fullName>
    </recommendedName>
</protein>
<accession>A0A1E5RXD6</accession>
<dbReference type="FunFam" id="1.10.287.190:FF:000001">
    <property type="entry name" value="Transcription initiation factor IIA subunit 2"/>
    <property type="match status" value="1"/>
</dbReference>
<evidence type="ECO:0000256" key="7">
    <source>
        <dbReference type="ARBA" id="ARBA00024733"/>
    </source>
</evidence>
<dbReference type="CDD" id="cd10014">
    <property type="entry name" value="TFIIA_gamma_C"/>
    <property type="match status" value="1"/>
</dbReference>
<dbReference type="InterPro" id="IPR009088">
    <property type="entry name" value="TFIIA_b-brl"/>
</dbReference>
<dbReference type="GO" id="GO:0003743">
    <property type="term" value="F:translation initiation factor activity"/>
    <property type="evidence" value="ECO:0007669"/>
    <property type="project" value="UniProtKB-KW"/>
</dbReference>
<organism evidence="11 12">
    <name type="scientific">Hanseniaspora opuntiae</name>
    <dbReference type="NCBI Taxonomy" id="211096"/>
    <lineage>
        <taxon>Eukaryota</taxon>
        <taxon>Fungi</taxon>
        <taxon>Dikarya</taxon>
        <taxon>Ascomycota</taxon>
        <taxon>Saccharomycotina</taxon>
        <taxon>Saccharomycetes</taxon>
        <taxon>Saccharomycodales</taxon>
        <taxon>Saccharomycodaceae</taxon>
        <taxon>Hanseniaspora</taxon>
    </lineage>
</organism>
<dbReference type="PIRSF" id="PIRSF009415">
    <property type="entry name" value="Hum_TFIIA_gamma"/>
    <property type="match status" value="1"/>
</dbReference>
<dbReference type="EMBL" id="LPNL01000002">
    <property type="protein sequence ID" value="OEJ91496.1"/>
    <property type="molecule type" value="Genomic_DNA"/>
</dbReference>
<dbReference type="GO" id="GO:0006367">
    <property type="term" value="P:transcription initiation at RNA polymerase II promoter"/>
    <property type="evidence" value="ECO:0007669"/>
    <property type="project" value="InterPro"/>
</dbReference>
<dbReference type="Gene3D" id="2.30.18.10">
    <property type="entry name" value="Transcription factor IIA (TFIIA), beta-barrel domain"/>
    <property type="match status" value="1"/>
</dbReference>
<dbReference type="CDD" id="cd10145">
    <property type="entry name" value="TFIIA_gamma_N"/>
    <property type="match status" value="1"/>
</dbReference>
<evidence type="ECO:0000256" key="8">
    <source>
        <dbReference type="PIRNR" id="PIRNR009415"/>
    </source>
</evidence>
<keyword evidence="4 8" id="KW-0805">Transcription regulation</keyword>
<keyword evidence="5 8" id="KW-0804">Transcription</keyword>
<evidence type="ECO:0000313" key="12">
    <source>
        <dbReference type="Proteomes" id="UP000095605"/>
    </source>
</evidence>
<evidence type="ECO:0000256" key="6">
    <source>
        <dbReference type="ARBA" id="ARBA00023242"/>
    </source>
</evidence>
<keyword evidence="6 8" id="KW-0539">Nucleus</keyword>
<dbReference type="InterPro" id="IPR003194">
    <property type="entry name" value="TFIIA_gsu"/>
</dbReference>
<gene>
    <name evidence="11" type="ORF">AWRI3578_g572</name>
</gene>
<evidence type="ECO:0000259" key="9">
    <source>
        <dbReference type="Pfam" id="PF02268"/>
    </source>
</evidence>
<dbReference type="AlphaFoldDB" id="A0A1E5RXD6"/>
<comment type="similarity">
    <text evidence="2 8">Belongs to the TFIIA subunit 2 family.</text>
</comment>
<evidence type="ECO:0000256" key="4">
    <source>
        <dbReference type="ARBA" id="ARBA00023015"/>
    </source>
</evidence>
<comment type="subcellular location">
    <subcellularLocation>
        <location evidence="1 8">Nucleus</location>
    </subcellularLocation>
</comment>
<proteinExistence type="inferred from homology"/>